<organism evidence="1 2">
    <name type="scientific">Vitrella brassicaformis (strain CCMP3155)</name>
    <dbReference type="NCBI Taxonomy" id="1169540"/>
    <lineage>
        <taxon>Eukaryota</taxon>
        <taxon>Sar</taxon>
        <taxon>Alveolata</taxon>
        <taxon>Colpodellida</taxon>
        <taxon>Vitrellaceae</taxon>
        <taxon>Vitrella</taxon>
    </lineage>
</organism>
<sequence>MDSGRMRGSPRSCSSDAVAGSCGLVGHLLLVVSSGLTARVASPPLHTQRREISADQIDVPAREITKNICALHWLKILPTPSAHEISCRSPLRQGSKCCRPRFVRCRSLPIRRHQW</sequence>
<dbReference type="AlphaFoldDB" id="A0A0G4FT16"/>
<dbReference type="EMBL" id="CDMY01000497">
    <property type="protein sequence ID" value="CEM17819.1"/>
    <property type="molecule type" value="Genomic_DNA"/>
</dbReference>
<dbReference type="InParanoid" id="A0A0G4FT16"/>
<reference evidence="1 2" key="1">
    <citation type="submission" date="2014-11" db="EMBL/GenBank/DDBJ databases">
        <authorList>
            <person name="Zhu J."/>
            <person name="Qi W."/>
            <person name="Song R."/>
        </authorList>
    </citation>
    <scope>NUCLEOTIDE SEQUENCE [LARGE SCALE GENOMIC DNA]</scope>
</reference>
<name>A0A0G4FT16_VITBC</name>
<accession>A0A0G4FT16</accession>
<dbReference type="Proteomes" id="UP000041254">
    <property type="component" value="Unassembled WGS sequence"/>
</dbReference>
<dbReference type="VEuPathDB" id="CryptoDB:Vbra_16134"/>
<keyword evidence="2" id="KW-1185">Reference proteome</keyword>
<evidence type="ECO:0000313" key="1">
    <source>
        <dbReference type="EMBL" id="CEM17819.1"/>
    </source>
</evidence>
<evidence type="ECO:0000313" key="2">
    <source>
        <dbReference type="Proteomes" id="UP000041254"/>
    </source>
</evidence>
<protein>
    <submittedName>
        <fullName evidence="1">Uncharacterized protein</fullName>
    </submittedName>
</protein>
<gene>
    <name evidence="1" type="ORF">Vbra_16134</name>
</gene>
<proteinExistence type="predicted"/>